<dbReference type="RefSeq" id="WP_038080138.1">
    <property type="nucleotide sequence ID" value="NZ_JHEG04000001.1"/>
</dbReference>
<dbReference type="Gene3D" id="3.30.950.30">
    <property type="entry name" value="Schlafen, AAA domain"/>
    <property type="match status" value="1"/>
</dbReference>
<name>A0A0C1R9S4_9CYAN</name>
<dbReference type="EMBL" id="JHEG04000001">
    <property type="protein sequence ID" value="KAF3885271.1"/>
    <property type="molecule type" value="Genomic_DNA"/>
</dbReference>
<sequence>MTRTIPTEKFLTVEFKSDRLRLFNRELIEIVVCLANTDVREFYLGVEDDTRLGAVHVRWEDYINSIA</sequence>
<evidence type="ECO:0000313" key="1">
    <source>
        <dbReference type="EMBL" id="KAF3885271.1"/>
    </source>
</evidence>
<dbReference type="InterPro" id="IPR038461">
    <property type="entry name" value="Schlafen_AlbA_2_dom_sf"/>
</dbReference>
<organism evidence="2">
    <name type="scientific">Tolypothrix bouteillei VB521301</name>
    <dbReference type="NCBI Taxonomy" id="1479485"/>
    <lineage>
        <taxon>Bacteria</taxon>
        <taxon>Bacillati</taxon>
        <taxon>Cyanobacteriota</taxon>
        <taxon>Cyanophyceae</taxon>
        <taxon>Nostocales</taxon>
        <taxon>Tolypothrichaceae</taxon>
        <taxon>Tolypothrix</taxon>
    </lineage>
</organism>
<comment type="caution">
    <text evidence="2">The sequence shown here is derived from an EMBL/GenBank/DDBJ whole genome shotgun (WGS) entry which is preliminary data.</text>
</comment>
<dbReference type="Proteomes" id="UP000029738">
    <property type="component" value="Unassembled WGS sequence"/>
</dbReference>
<accession>A0A0C1R9S4</accession>
<dbReference type="STRING" id="1479485.DA73_0231755"/>
<gene>
    <name evidence="2" type="ORF">DA73_0231755</name>
    <name evidence="1" type="ORF">DA73_0400007215</name>
</gene>
<dbReference type="EMBL" id="JHEG02000058">
    <property type="protein sequence ID" value="KIE09035.1"/>
    <property type="molecule type" value="Genomic_DNA"/>
</dbReference>
<protein>
    <recommendedName>
        <fullName evidence="4">Schlafen AlbA-2 domain-containing protein</fullName>
    </recommendedName>
</protein>
<dbReference type="AlphaFoldDB" id="A0A0C1R9S4"/>
<evidence type="ECO:0000313" key="3">
    <source>
        <dbReference type="Proteomes" id="UP000029738"/>
    </source>
</evidence>
<proteinExistence type="predicted"/>
<evidence type="ECO:0008006" key="4">
    <source>
        <dbReference type="Google" id="ProtNLM"/>
    </source>
</evidence>
<reference evidence="2" key="1">
    <citation type="journal article" date="2015" name="Genome Announc.">
        <title>Draft Genome Sequence of Tolypothrix boutellei Strain VB521301.</title>
        <authorList>
            <person name="Chandrababunaidu M.M."/>
            <person name="Singh D."/>
            <person name="Sen D."/>
            <person name="Bhan S."/>
            <person name="Das S."/>
            <person name="Gupta A."/>
            <person name="Adhikary S.P."/>
            <person name="Tripathy S."/>
        </authorList>
    </citation>
    <scope>NUCLEOTIDE SEQUENCE</scope>
    <source>
        <strain evidence="2">VB521301</strain>
    </source>
</reference>
<dbReference type="OrthoDB" id="9807907at2"/>
<keyword evidence="3" id="KW-1185">Reference proteome</keyword>
<evidence type="ECO:0000313" key="2">
    <source>
        <dbReference type="EMBL" id="KIE09035.1"/>
    </source>
</evidence>
<reference evidence="1" key="2">
    <citation type="submission" date="2019-11" db="EMBL/GenBank/DDBJ databases">
        <title>Improved Assembly of Tolypothrix boutellei genome.</title>
        <authorList>
            <person name="Sarangi A.N."/>
            <person name="Mukherjee M."/>
            <person name="Ghosh S."/>
            <person name="Singh D."/>
            <person name="Das A."/>
            <person name="Kant S."/>
            <person name="Prusty A."/>
            <person name="Tripathy S."/>
        </authorList>
    </citation>
    <scope>NUCLEOTIDE SEQUENCE</scope>
    <source>
        <strain evidence="1">VB521301</strain>
    </source>
</reference>